<evidence type="ECO:0000256" key="1">
    <source>
        <dbReference type="SAM" id="MobiDB-lite"/>
    </source>
</evidence>
<dbReference type="EMBL" id="UPHQ01000007">
    <property type="protein sequence ID" value="VBA33244.1"/>
    <property type="molecule type" value="Genomic_DNA"/>
</dbReference>
<evidence type="ECO:0000313" key="3">
    <source>
        <dbReference type="Proteomes" id="UP000267289"/>
    </source>
</evidence>
<accession>A0A498PNB8</accession>
<dbReference type="Proteomes" id="UP000267289">
    <property type="component" value="Unassembled WGS sequence"/>
</dbReference>
<name>A0A498PNB8_9MYCO</name>
<reference evidence="2 3" key="1">
    <citation type="submission" date="2018-09" db="EMBL/GenBank/DDBJ databases">
        <authorList>
            <person name="Tagini F."/>
        </authorList>
    </citation>
    <scope>NUCLEOTIDE SEQUENCE [LARGE SCALE GENOMIC DNA]</scope>
    <source>
        <strain evidence="2 3">MK13</strain>
    </source>
</reference>
<evidence type="ECO:0000313" key="2">
    <source>
        <dbReference type="EMBL" id="VBA33244.1"/>
    </source>
</evidence>
<feature type="region of interest" description="Disordered" evidence="1">
    <location>
        <begin position="22"/>
        <end position="44"/>
    </location>
</feature>
<proteinExistence type="predicted"/>
<dbReference type="AlphaFoldDB" id="A0A498PNB8"/>
<dbReference type="AntiFam" id="ANF00109">
    <property type="entry name" value="Shadow ORF (opposite afsK)"/>
</dbReference>
<keyword evidence="3" id="KW-1185">Reference proteome</keyword>
<sequence>MTFSPLRRSNAACPVSAQNRVAPREYRSDAGVGALPSSTSGAVNAGEPVMIPVAVWKPPDILAMPKSVSSGSPYSVSRTFAGLTSRCRMPARWAASSAPASFTPMRSVSPQSSGPCLRISDSSEFLAW</sequence>
<gene>
    <name evidence="2" type="ORF">LAUMK13_00245</name>
</gene>
<protein>
    <submittedName>
        <fullName evidence="2">Uncharacterized protein</fullName>
    </submittedName>
</protein>
<organism evidence="2 3">
    <name type="scientific">Mycobacterium innocens</name>
    <dbReference type="NCBI Taxonomy" id="2341083"/>
    <lineage>
        <taxon>Bacteria</taxon>
        <taxon>Bacillati</taxon>
        <taxon>Actinomycetota</taxon>
        <taxon>Actinomycetes</taxon>
        <taxon>Mycobacteriales</taxon>
        <taxon>Mycobacteriaceae</taxon>
        <taxon>Mycobacterium</taxon>
    </lineage>
</organism>